<feature type="region of interest" description="Disordered" evidence="1">
    <location>
        <begin position="1"/>
        <end position="26"/>
    </location>
</feature>
<organism evidence="3 6">
    <name type="scientific">Rotaria socialis</name>
    <dbReference type="NCBI Taxonomy" id="392032"/>
    <lineage>
        <taxon>Eukaryota</taxon>
        <taxon>Metazoa</taxon>
        <taxon>Spiralia</taxon>
        <taxon>Gnathifera</taxon>
        <taxon>Rotifera</taxon>
        <taxon>Eurotatoria</taxon>
        <taxon>Bdelloidea</taxon>
        <taxon>Philodinida</taxon>
        <taxon>Philodinidae</taxon>
        <taxon>Rotaria</taxon>
    </lineage>
</organism>
<evidence type="ECO:0000313" key="6">
    <source>
        <dbReference type="Proteomes" id="UP000663873"/>
    </source>
</evidence>
<dbReference type="Proteomes" id="UP000663848">
    <property type="component" value="Unassembled WGS sequence"/>
</dbReference>
<dbReference type="EMBL" id="CAJOBR010069253">
    <property type="protein sequence ID" value="CAF5094545.1"/>
    <property type="molecule type" value="Genomic_DNA"/>
</dbReference>
<evidence type="ECO:0000313" key="5">
    <source>
        <dbReference type="EMBL" id="CAF5135325.1"/>
    </source>
</evidence>
<evidence type="ECO:0000313" key="4">
    <source>
        <dbReference type="EMBL" id="CAF5094545.1"/>
    </source>
</evidence>
<dbReference type="AlphaFoldDB" id="A0A821YA21"/>
<dbReference type="EMBL" id="CAJOBP010094870">
    <property type="protein sequence ID" value="CAF4959032.1"/>
    <property type="molecule type" value="Genomic_DNA"/>
</dbReference>
<dbReference type="EMBL" id="CAJOBP010092422">
    <property type="protein sequence ID" value="CAF4951713.1"/>
    <property type="molecule type" value="Genomic_DNA"/>
</dbReference>
<dbReference type="EMBL" id="CAJOBR010087627">
    <property type="protein sequence ID" value="CAF5135325.1"/>
    <property type="molecule type" value="Genomic_DNA"/>
</dbReference>
<dbReference type="Proteomes" id="UP000663873">
    <property type="component" value="Unassembled WGS sequence"/>
</dbReference>
<reference evidence="3" key="1">
    <citation type="submission" date="2021-02" db="EMBL/GenBank/DDBJ databases">
        <authorList>
            <person name="Nowell W R."/>
        </authorList>
    </citation>
    <scope>NUCLEOTIDE SEQUENCE</scope>
</reference>
<comment type="caution">
    <text evidence="3">The sequence shown here is derived from an EMBL/GenBank/DDBJ whole genome shotgun (WGS) entry which is preliminary data.</text>
</comment>
<feature type="non-terminal residue" evidence="3">
    <location>
        <position position="1"/>
    </location>
</feature>
<keyword evidence="6" id="KW-1185">Reference proteome</keyword>
<gene>
    <name evidence="4" type="ORF">QYT958_LOCUS44510</name>
    <name evidence="5" type="ORF">QYT958_LOCUS47206</name>
    <name evidence="2" type="ORF">UJA718_LOCUS47783</name>
    <name evidence="3" type="ORF">UJA718_LOCUS48138</name>
</gene>
<sequence length="26" mass="2767">TFSNSAINCDDTPIRRNSGAIDKAVT</sequence>
<proteinExistence type="predicted"/>
<evidence type="ECO:0000256" key="1">
    <source>
        <dbReference type="SAM" id="MobiDB-lite"/>
    </source>
</evidence>
<name>A0A821YA21_9BILA</name>
<evidence type="ECO:0000313" key="2">
    <source>
        <dbReference type="EMBL" id="CAF4951713.1"/>
    </source>
</evidence>
<protein>
    <submittedName>
        <fullName evidence="3">Uncharacterized protein</fullName>
    </submittedName>
</protein>
<accession>A0A821YA21</accession>
<evidence type="ECO:0000313" key="3">
    <source>
        <dbReference type="EMBL" id="CAF4959032.1"/>
    </source>
</evidence>